<dbReference type="Gene3D" id="3.40.50.1110">
    <property type="entry name" value="SGNH hydrolase"/>
    <property type="match status" value="1"/>
</dbReference>
<accession>A0A2K9VED3</accession>
<evidence type="ECO:0000313" key="2">
    <source>
        <dbReference type="EMBL" id="AUV60615.1"/>
    </source>
</evidence>
<reference evidence="2 3" key="1">
    <citation type="submission" date="2018-01" db="EMBL/GenBank/DDBJ databases">
        <authorList>
            <person name="Brammer T.X."/>
            <person name="Firkus N.C."/>
            <person name="Haglund K.L."/>
            <person name="Heubel C."/>
            <person name="Johnson K."/>
            <person name="Lowery J.D."/>
            <person name="Neidermyer S.M."/>
            <person name="Richards M.A."/>
            <person name="Urick M.N."/>
            <person name="Bonilla J.A."/>
            <person name="Klyczek K."/>
            <person name="Garlena R.A."/>
            <person name="Russell D.A."/>
            <person name="Pope W.H."/>
            <person name="Jacobs-Sera D."/>
            <person name="Hendrix R.W."/>
            <person name="Hatfull G.F."/>
        </authorList>
    </citation>
    <scope>NUCLEOTIDE SEQUENCE [LARGE SCALE GENOMIC DNA]</scope>
</reference>
<dbReference type="InterPro" id="IPR013830">
    <property type="entry name" value="SGNH_hydro"/>
</dbReference>
<dbReference type="InterPro" id="IPR036514">
    <property type="entry name" value="SGNH_hydro_sf"/>
</dbReference>
<dbReference type="Proteomes" id="UP000241128">
    <property type="component" value="Segment"/>
</dbReference>
<organism evidence="2 3">
    <name type="scientific">Gordonia phage SteveFrench</name>
    <dbReference type="NCBI Taxonomy" id="2079281"/>
    <lineage>
        <taxon>Viruses</taxon>
        <taxon>Duplodnaviria</taxon>
        <taxon>Heunggongvirae</taxon>
        <taxon>Uroviricota</taxon>
        <taxon>Caudoviricetes</taxon>
        <taxon>Montyvirus</taxon>
        <taxon>Montyvirus stevefrench</taxon>
    </lineage>
</organism>
<protein>
    <submittedName>
        <fullName evidence="2">Esterase</fullName>
    </submittedName>
</protein>
<proteinExistence type="predicted"/>
<name>A0A2K9VED3_9CAUD</name>
<dbReference type="SUPFAM" id="SSF52266">
    <property type="entry name" value="SGNH hydrolase"/>
    <property type="match status" value="1"/>
</dbReference>
<keyword evidence="3" id="KW-1185">Reference proteome</keyword>
<evidence type="ECO:0000313" key="3">
    <source>
        <dbReference type="Proteomes" id="UP000241128"/>
    </source>
</evidence>
<gene>
    <name evidence="2" type="ORF">SEA_STEVEFRENCH_11</name>
</gene>
<evidence type="ECO:0000259" key="1">
    <source>
        <dbReference type="Pfam" id="PF13472"/>
    </source>
</evidence>
<sequence>MPLPDITLDPTEYGRVTFTGLISILDSISDPDDIPDKAGVTGVIIFKPSVGALKFLGASPMFTLMLSSREVNLVNAQVDEQGRKYIKLEASSAHATPESFTWTAVFSLSYNGVMLNLPDCKFALMPGQELDLSTVIDASEATYYTPIQLSAAVAAREGAEAARDEAVEARDEAVETVSGIPTEVLTIPVADATYATTAQGSKADTAVQPAALTSAVAQRAPALTLPLKRRAFHGAYFNAARGRAIRVAVIGSSTSEGAGTSNLQDRYIDQLGMRLQRGMMLNSPTSLYQPRFLPTWWATSTFTNPVLAGSTRTFPTDPTYTTWYGPGGRDCRIDSGATPGSITWTLQNARRVRVWHVKSASGGVIQYTIDGTVTAALPTWNAASLTVGHRTDWIDLGTLGFHTFKLSADASNGATVCGLEVSTVGSDAEEANQVHVYDFARSGSDIITSSYINSAWRDYQLEWLKTVQPDLIILGFGSNAYASKAATPALIESNMRAFIADAHTKMGSYPSWLLVGQQAREEPASPLAPWADYVARMKAIADDTSGVSFLDWSTRVPSYAADSTWYADAAHLNRIGHAMGAAMTAQELIGAL</sequence>
<dbReference type="Pfam" id="PF13472">
    <property type="entry name" value="Lipase_GDSL_2"/>
    <property type="match status" value="1"/>
</dbReference>
<dbReference type="CDD" id="cd00229">
    <property type="entry name" value="SGNH_hydrolase"/>
    <property type="match status" value="1"/>
</dbReference>
<feature type="domain" description="SGNH hydrolase-type esterase" evidence="1">
    <location>
        <begin position="430"/>
        <end position="578"/>
    </location>
</feature>
<dbReference type="EMBL" id="MG770214">
    <property type="protein sequence ID" value="AUV60615.1"/>
    <property type="molecule type" value="Genomic_DNA"/>
</dbReference>